<feature type="transmembrane region" description="Helical" evidence="1">
    <location>
        <begin position="120"/>
        <end position="142"/>
    </location>
</feature>
<comment type="caution">
    <text evidence="2">The sequence shown here is derived from an EMBL/GenBank/DDBJ whole genome shotgun (WGS) entry which is preliminary data.</text>
</comment>
<proteinExistence type="predicted"/>
<keyword evidence="1" id="KW-0472">Membrane</keyword>
<evidence type="ECO:0000313" key="3">
    <source>
        <dbReference type="Proteomes" id="UP000216020"/>
    </source>
</evidence>
<sequence length="164" mass="18025">MSHSSSRLRRVLVAWLYAVALGHLAVSLFLTWGGHAAVVTDYLATVGHALRPDAAPAQEQALQRWWLALFGATLQSYSLFMLALVHLGNTLRAPAAWLGLMAGVLLWAPQDMHLSIASGVWINLWFDAAALLVLLPPLAWLYRHDRRCIGTSPVSPLPHRPDHG</sequence>
<organism evidence="2 3">
    <name type="scientific">Bordetella genomosp. 10</name>
    <dbReference type="NCBI Taxonomy" id="1416804"/>
    <lineage>
        <taxon>Bacteria</taxon>
        <taxon>Pseudomonadati</taxon>
        <taxon>Pseudomonadota</taxon>
        <taxon>Betaproteobacteria</taxon>
        <taxon>Burkholderiales</taxon>
        <taxon>Alcaligenaceae</taxon>
        <taxon>Bordetella</taxon>
    </lineage>
</organism>
<reference evidence="3" key="1">
    <citation type="submission" date="2017-05" db="EMBL/GenBank/DDBJ databases">
        <title>Complete and WGS of Bordetella genogroups.</title>
        <authorList>
            <person name="Spilker T."/>
            <person name="Lipuma J."/>
        </authorList>
    </citation>
    <scope>NUCLEOTIDE SEQUENCE [LARGE SCALE GENOMIC DNA]</scope>
    <source>
        <strain evidence="3">AU16122</strain>
    </source>
</reference>
<keyword evidence="3" id="KW-1185">Reference proteome</keyword>
<feature type="transmembrane region" description="Helical" evidence="1">
    <location>
        <begin position="91"/>
        <end position="108"/>
    </location>
</feature>
<evidence type="ECO:0000313" key="2">
    <source>
        <dbReference type="EMBL" id="OZI34801.1"/>
    </source>
</evidence>
<accession>A0A261SCJ9</accession>
<dbReference type="OrthoDB" id="8687030at2"/>
<evidence type="ECO:0008006" key="4">
    <source>
        <dbReference type="Google" id="ProtNLM"/>
    </source>
</evidence>
<dbReference type="AlphaFoldDB" id="A0A261SCJ9"/>
<name>A0A261SCJ9_9BORD</name>
<keyword evidence="1" id="KW-1133">Transmembrane helix</keyword>
<evidence type="ECO:0000256" key="1">
    <source>
        <dbReference type="SAM" id="Phobius"/>
    </source>
</evidence>
<gene>
    <name evidence="2" type="ORF">CAL29_15140</name>
</gene>
<dbReference type="RefSeq" id="WP_094853793.1">
    <property type="nucleotide sequence ID" value="NZ_NEVM01000002.1"/>
</dbReference>
<feature type="transmembrane region" description="Helical" evidence="1">
    <location>
        <begin position="12"/>
        <end position="32"/>
    </location>
</feature>
<dbReference type="Proteomes" id="UP000216020">
    <property type="component" value="Unassembled WGS sequence"/>
</dbReference>
<protein>
    <recommendedName>
        <fullName evidence="4">Cell division protein</fullName>
    </recommendedName>
</protein>
<feature type="transmembrane region" description="Helical" evidence="1">
    <location>
        <begin position="65"/>
        <end position="84"/>
    </location>
</feature>
<keyword evidence="1" id="KW-0812">Transmembrane</keyword>
<dbReference type="EMBL" id="NEVM01000002">
    <property type="protein sequence ID" value="OZI34801.1"/>
    <property type="molecule type" value="Genomic_DNA"/>
</dbReference>